<organism evidence="4 5">
    <name type="scientific">Candidatus Magasanikbacteria bacterium CG10_big_fil_rev_8_21_14_0_10_40_10</name>
    <dbReference type="NCBI Taxonomy" id="1974648"/>
    <lineage>
        <taxon>Bacteria</taxon>
        <taxon>Candidatus Magasanikiibacteriota</taxon>
    </lineage>
</organism>
<dbReference type="AlphaFoldDB" id="A0A2M6W2V1"/>
<comment type="caution">
    <text evidence="4">The sequence shown here is derived from an EMBL/GenBank/DDBJ whole genome shotgun (WGS) entry which is preliminary data.</text>
</comment>
<dbReference type="Pfam" id="PF13616">
    <property type="entry name" value="Rotamase_3"/>
    <property type="match status" value="1"/>
</dbReference>
<name>A0A2M6W2V1_9BACT</name>
<dbReference type="SUPFAM" id="SSF54534">
    <property type="entry name" value="FKBP-like"/>
    <property type="match status" value="1"/>
</dbReference>
<accession>A0A2M6W2V1</accession>
<feature type="domain" description="PpiC" evidence="3">
    <location>
        <begin position="173"/>
        <end position="261"/>
    </location>
</feature>
<feature type="region of interest" description="Disordered" evidence="2">
    <location>
        <begin position="320"/>
        <end position="345"/>
    </location>
</feature>
<evidence type="ECO:0000259" key="3">
    <source>
        <dbReference type="PROSITE" id="PS50198"/>
    </source>
</evidence>
<gene>
    <name evidence="4" type="ORF">COU31_04680</name>
</gene>
<reference evidence="5" key="1">
    <citation type="submission" date="2017-09" db="EMBL/GenBank/DDBJ databases">
        <title>Depth-based differentiation of microbial function through sediment-hosted aquifers and enrichment of novel symbionts in the deep terrestrial subsurface.</title>
        <authorList>
            <person name="Probst A.J."/>
            <person name="Ladd B."/>
            <person name="Jarett J.K."/>
            <person name="Geller-Mcgrath D.E."/>
            <person name="Sieber C.M.K."/>
            <person name="Emerson J.B."/>
            <person name="Anantharaman K."/>
            <person name="Thomas B.C."/>
            <person name="Malmstrom R."/>
            <person name="Stieglmeier M."/>
            <person name="Klingl A."/>
            <person name="Woyke T."/>
            <person name="Ryan C.M."/>
            <person name="Banfield J.F."/>
        </authorList>
    </citation>
    <scope>NUCLEOTIDE SEQUENCE [LARGE SCALE GENOMIC DNA]</scope>
</reference>
<dbReference type="PANTHER" id="PTHR47245:SF2">
    <property type="entry name" value="PEPTIDYL-PROLYL CIS-TRANS ISOMERASE HP_0175-RELATED"/>
    <property type="match status" value="1"/>
</dbReference>
<evidence type="ECO:0000313" key="4">
    <source>
        <dbReference type="EMBL" id="PIT87118.1"/>
    </source>
</evidence>
<proteinExistence type="predicted"/>
<evidence type="ECO:0000313" key="5">
    <source>
        <dbReference type="Proteomes" id="UP000231183"/>
    </source>
</evidence>
<evidence type="ECO:0000256" key="1">
    <source>
        <dbReference type="PROSITE-ProRule" id="PRU00278"/>
    </source>
</evidence>
<dbReference type="InterPro" id="IPR027304">
    <property type="entry name" value="Trigger_fact/SurA_dom_sf"/>
</dbReference>
<dbReference type="GO" id="GO:0003755">
    <property type="term" value="F:peptidyl-prolyl cis-trans isomerase activity"/>
    <property type="evidence" value="ECO:0007669"/>
    <property type="project" value="UniProtKB-KW"/>
</dbReference>
<dbReference type="Gene3D" id="3.10.50.40">
    <property type="match status" value="1"/>
</dbReference>
<dbReference type="SUPFAM" id="SSF109998">
    <property type="entry name" value="Triger factor/SurA peptide-binding domain-like"/>
    <property type="match status" value="1"/>
</dbReference>
<dbReference type="PANTHER" id="PTHR47245">
    <property type="entry name" value="PEPTIDYLPROLYL ISOMERASE"/>
    <property type="match status" value="1"/>
</dbReference>
<dbReference type="Proteomes" id="UP000231183">
    <property type="component" value="Unassembled WGS sequence"/>
</dbReference>
<dbReference type="EMBL" id="PFBX01000052">
    <property type="protein sequence ID" value="PIT87118.1"/>
    <property type="molecule type" value="Genomic_DNA"/>
</dbReference>
<dbReference type="InterPro" id="IPR000297">
    <property type="entry name" value="PPIase_PpiC"/>
</dbReference>
<evidence type="ECO:0000256" key="2">
    <source>
        <dbReference type="SAM" id="MobiDB-lite"/>
    </source>
</evidence>
<dbReference type="InterPro" id="IPR046357">
    <property type="entry name" value="PPIase_dom_sf"/>
</dbReference>
<dbReference type="PROSITE" id="PS50198">
    <property type="entry name" value="PPIC_PPIASE_2"/>
    <property type="match status" value="1"/>
</dbReference>
<protein>
    <recommendedName>
        <fullName evidence="3">PpiC domain-containing protein</fullName>
    </recommendedName>
</protein>
<keyword evidence="1" id="KW-0413">Isomerase</keyword>
<sequence length="345" mass="37686">MRMFVFGFLGLIGAVVLILALVGVYRVYAKTATDQFTYTVANILNLPAFKMGDKSVLYTAYVDDLRALQTLRAYSKANSDTDPTYATITDDQINDQVLFRLFDNVMVQTAAKSYGVSVSDSDMANSKTTVLNNFESNAAAEKAIKERFGWNLDTYMSKVVYPYNLKDNLNTALIADQTIQKPTYDKAMSVFKLLQSGSDFSTLAKQYGSDATASVGGDLGWFGKGVMVKEFEDAAFALKKGELAGKLVQTQYGYHIIKVTDIKTAKNSAGVDETQVRASHILFPYIDVNTYLDGLVRQAKIHLYINVNNPLDELLQATSTTSNSASNSNATTTATQGATSSSTSQ</sequence>
<dbReference type="InterPro" id="IPR050245">
    <property type="entry name" value="PrsA_foldase"/>
</dbReference>
<keyword evidence="1" id="KW-0697">Rotamase</keyword>